<protein>
    <submittedName>
        <fullName evidence="2">Uncharacterized protein</fullName>
    </submittedName>
</protein>
<comment type="caution">
    <text evidence="2">The sequence shown here is derived from an EMBL/GenBank/DDBJ whole genome shotgun (WGS) entry which is preliminary data.</text>
</comment>
<evidence type="ECO:0000256" key="1">
    <source>
        <dbReference type="SAM" id="Phobius"/>
    </source>
</evidence>
<dbReference type="Proteomes" id="UP000016491">
    <property type="component" value="Unassembled WGS sequence"/>
</dbReference>
<dbReference type="AlphaFoldDB" id="A0ABC9TRG6"/>
<evidence type="ECO:0000313" key="2">
    <source>
        <dbReference type="EMBL" id="ERI73724.1"/>
    </source>
</evidence>
<gene>
    <name evidence="2" type="ORF">CLOSYM_04633</name>
</gene>
<feature type="transmembrane region" description="Helical" evidence="1">
    <location>
        <begin position="7"/>
        <end position="36"/>
    </location>
</feature>
<sequence length="41" mass="4584">MNKILNILFGLMEIAIGVAIRIAACYCMMTAILHIISTRFI</sequence>
<keyword evidence="1" id="KW-0472">Membrane</keyword>
<organism evidence="2 3">
    <name type="scientific">[Clostridium] symbiosum ATCC 14940</name>
    <dbReference type="NCBI Taxonomy" id="411472"/>
    <lineage>
        <taxon>Bacteria</taxon>
        <taxon>Bacillati</taxon>
        <taxon>Bacillota</taxon>
        <taxon>Clostridia</taxon>
        <taxon>Lachnospirales</taxon>
        <taxon>Lachnospiraceae</taxon>
        <taxon>Otoolea</taxon>
    </lineage>
</organism>
<accession>A0ABC9TRG6</accession>
<keyword evidence="1" id="KW-0812">Transmembrane</keyword>
<dbReference type="RefSeq" id="WP_021641906.1">
    <property type="nucleotide sequence ID" value="NZ_KE992890.1"/>
</dbReference>
<dbReference type="EMBL" id="AWSU01000371">
    <property type="protein sequence ID" value="ERI73724.1"/>
    <property type="molecule type" value="Genomic_DNA"/>
</dbReference>
<reference evidence="2 3" key="1">
    <citation type="submission" date="2013-07" db="EMBL/GenBank/DDBJ databases">
        <authorList>
            <person name="Weinstock G."/>
            <person name="Sodergren E."/>
            <person name="Wylie T."/>
            <person name="Fulton L."/>
            <person name="Fulton R."/>
            <person name="Fronick C."/>
            <person name="O'Laughlin M."/>
            <person name="Godfrey J."/>
            <person name="Miner T."/>
            <person name="Herter B."/>
            <person name="Appelbaum E."/>
            <person name="Cordes M."/>
            <person name="Lek S."/>
            <person name="Wollam A."/>
            <person name="Pepin K.H."/>
            <person name="Palsikar V.B."/>
            <person name="Mitreva M."/>
            <person name="Wilson R.K."/>
        </authorList>
    </citation>
    <scope>NUCLEOTIDE SEQUENCE [LARGE SCALE GENOMIC DNA]</scope>
    <source>
        <strain evidence="2 3">ATCC 14940</strain>
    </source>
</reference>
<evidence type="ECO:0000313" key="3">
    <source>
        <dbReference type="Proteomes" id="UP000016491"/>
    </source>
</evidence>
<keyword evidence="1" id="KW-1133">Transmembrane helix</keyword>
<name>A0ABC9TRG6_CLOSY</name>
<proteinExistence type="predicted"/>